<reference evidence="15" key="1">
    <citation type="journal article" date="2018" name="Proc. Natl. Acad. Sci. U.S.A.">
        <title>Cooption of an appendage-patterning gene cassette in the head segmentation of arachnids.</title>
        <authorList>
            <person name="Setton E.V.W."/>
            <person name="Sharma P.P."/>
        </authorList>
    </citation>
    <scope>NUCLEOTIDE SEQUENCE</scope>
</reference>
<evidence type="ECO:0000256" key="1">
    <source>
        <dbReference type="ARBA" id="ARBA00004167"/>
    </source>
</evidence>
<dbReference type="SMART" id="SM00135">
    <property type="entry name" value="LY"/>
    <property type="match status" value="20"/>
</dbReference>
<keyword evidence="6 13" id="KW-0472">Membrane</keyword>
<dbReference type="SMART" id="SM00181">
    <property type="entry name" value="EGF"/>
    <property type="match status" value="4"/>
</dbReference>
<dbReference type="EMBL" id="MG857589">
    <property type="protein sequence ID" value="AVT42511.1"/>
    <property type="molecule type" value="mRNA"/>
</dbReference>
<evidence type="ECO:0000256" key="4">
    <source>
        <dbReference type="ARBA" id="ARBA00022729"/>
    </source>
</evidence>
<accession>A0A2R4FYC7</accession>
<dbReference type="Pfam" id="PF00058">
    <property type="entry name" value="Ldl_recept_b"/>
    <property type="match status" value="11"/>
</dbReference>
<name>A0A2R4FYC7_9MYRI</name>
<dbReference type="FunFam" id="2.120.10.30:FF:000241">
    <property type="entry name" value="Low-density lipoprotein receptor-related protein 6"/>
    <property type="match status" value="2"/>
</dbReference>
<feature type="repeat" description="LDL-receptor class B" evidence="11">
    <location>
        <begin position="107"/>
        <end position="149"/>
    </location>
</feature>
<evidence type="ECO:0000256" key="12">
    <source>
        <dbReference type="SAM" id="MobiDB-lite"/>
    </source>
</evidence>
<feature type="domain" description="EGF-like" evidence="14">
    <location>
        <begin position="287"/>
        <end position="326"/>
    </location>
</feature>
<feature type="repeat" description="LDL-receptor class B" evidence="11">
    <location>
        <begin position="721"/>
        <end position="763"/>
    </location>
</feature>
<proteinExistence type="evidence at transcript level"/>
<dbReference type="InterPro" id="IPR002172">
    <property type="entry name" value="LDrepeatLR_classA_rpt"/>
</dbReference>
<evidence type="ECO:0000256" key="7">
    <source>
        <dbReference type="ARBA" id="ARBA00023157"/>
    </source>
</evidence>
<feature type="repeat" description="LDL-receptor class B" evidence="11">
    <location>
        <begin position="1075"/>
        <end position="1118"/>
    </location>
</feature>
<feature type="repeat" description="LDL-receptor class B" evidence="11">
    <location>
        <begin position="196"/>
        <end position="238"/>
    </location>
</feature>
<keyword evidence="13" id="KW-0812">Transmembrane</keyword>
<comment type="subcellular location">
    <subcellularLocation>
        <location evidence="1">Membrane</location>
        <topology evidence="1">Single-pass membrane protein</topology>
    </subcellularLocation>
</comment>
<feature type="domain" description="EGF-like" evidence="14">
    <location>
        <begin position="897"/>
        <end position="941"/>
    </location>
</feature>
<feature type="repeat" description="LDL-receptor class B" evidence="11">
    <location>
        <begin position="807"/>
        <end position="849"/>
    </location>
</feature>
<feature type="disulfide bond" evidence="10">
    <location>
        <begin position="1312"/>
        <end position="1327"/>
    </location>
</feature>
<keyword evidence="8 15" id="KW-0675">Receptor</keyword>
<keyword evidence="13" id="KW-1133">Transmembrane helix</keyword>
<dbReference type="Gene3D" id="4.10.400.10">
    <property type="entry name" value="Low-density Lipoprotein Receptor"/>
    <property type="match status" value="3"/>
</dbReference>
<keyword evidence="2" id="KW-0245">EGF-like domain</keyword>
<dbReference type="PANTHER" id="PTHR46513">
    <property type="entry name" value="VITELLOGENIN RECEPTOR-LIKE PROTEIN-RELATED-RELATED"/>
    <property type="match status" value="1"/>
</dbReference>
<feature type="repeat" description="LDL-receptor class B" evidence="11">
    <location>
        <begin position="63"/>
        <end position="106"/>
    </location>
</feature>
<feature type="repeat" description="LDL-receptor class B" evidence="11">
    <location>
        <begin position="987"/>
        <end position="1031"/>
    </location>
</feature>
<feature type="repeat" description="LDL-receptor class B" evidence="11">
    <location>
        <begin position="150"/>
        <end position="195"/>
    </location>
</feature>
<feature type="repeat" description="LDL-receptor class B" evidence="11">
    <location>
        <begin position="417"/>
        <end position="459"/>
    </location>
</feature>
<dbReference type="PRINTS" id="PR00261">
    <property type="entry name" value="LDLRECEPTOR"/>
</dbReference>
<comment type="caution">
    <text evidence="10">Lacks conserved residue(s) required for the propagation of feature annotation.</text>
</comment>
<evidence type="ECO:0000313" key="15">
    <source>
        <dbReference type="EMBL" id="AVT42511.1"/>
    </source>
</evidence>
<dbReference type="InterPro" id="IPR000033">
    <property type="entry name" value="LDLR_classB_rpt"/>
</dbReference>
<dbReference type="PROSITE" id="PS50068">
    <property type="entry name" value="LDLRA_2"/>
    <property type="match status" value="3"/>
</dbReference>
<evidence type="ECO:0000256" key="11">
    <source>
        <dbReference type="PROSITE-ProRule" id="PRU00461"/>
    </source>
</evidence>
<feature type="disulfide bond" evidence="10">
    <location>
        <begin position="1275"/>
        <end position="1290"/>
    </location>
</feature>
<evidence type="ECO:0000256" key="2">
    <source>
        <dbReference type="ARBA" id="ARBA00022536"/>
    </source>
</evidence>
<dbReference type="PANTHER" id="PTHR46513:SF41">
    <property type="entry name" value="LOW-DENSITY LIPOPROTEIN RECEPTOR-RELATED PROTEIN"/>
    <property type="match status" value="1"/>
</dbReference>
<dbReference type="Gene3D" id="2.10.25.10">
    <property type="entry name" value="Laminin"/>
    <property type="match status" value="1"/>
</dbReference>
<feature type="region of interest" description="Disordered" evidence="12">
    <location>
        <begin position="1487"/>
        <end position="1525"/>
    </location>
</feature>
<feature type="repeat" description="LDL-receptor class B" evidence="11">
    <location>
        <begin position="374"/>
        <end position="416"/>
    </location>
</feature>
<evidence type="ECO:0000256" key="6">
    <source>
        <dbReference type="ARBA" id="ARBA00023136"/>
    </source>
</evidence>
<dbReference type="InterPro" id="IPR036055">
    <property type="entry name" value="LDL_receptor-like_sf"/>
</dbReference>
<feature type="transmembrane region" description="Helical" evidence="13">
    <location>
        <begin position="1381"/>
        <end position="1401"/>
    </location>
</feature>
<feature type="domain" description="EGF-like" evidence="14">
    <location>
        <begin position="1211"/>
        <end position="1249"/>
    </location>
</feature>
<dbReference type="CDD" id="cd00112">
    <property type="entry name" value="LDLa"/>
    <property type="match status" value="3"/>
</dbReference>
<feature type="region of interest" description="Disordered" evidence="12">
    <location>
        <begin position="1541"/>
        <end position="1646"/>
    </location>
</feature>
<evidence type="ECO:0000259" key="14">
    <source>
        <dbReference type="SMART" id="SM00181"/>
    </source>
</evidence>
<dbReference type="InterPro" id="IPR011042">
    <property type="entry name" value="6-blade_b-propeller_TolB-like"/>
</dbReference>
<dbReference type="InterPro" id="IPR023415">
    <property type="entry name" value="LDLR_class-A_CS"/>
</dbReference>
<dbReference type="Gene3D" id="2.120.10.30">
    <property type="entry name" value="TolB, C-terminal domain"/>
    <property type="match status" value="4"/>
</dbReference>
<keyword evidence="4" id="KW-0732">Signal</keyword>
<protein>
    <submittedName>
        <fullName evidence="15">Wnt co-receptor arrow</fullName>
    </submittedName>
</protein>
<dbReference type="GO" id="GO:0016020">
    <property type="term" value="C:membrane"/>
    <property type="evidence" value="ECO:0007669"/>
    <property type="project" value="UniProtKB-SubCell"/>
</dbReference>
<evidence type="ECO:0000256" key="10">
    <source>
        <dbReference type="PROSITE-ProRule" id="PRU00124"/>
    </source>
</evidence>
<feature type="disulfide bond" evidence="10">
    <location>
        <begin position="1293"/>
        <end position="1305"/>
    </location>
</feature>
<dbReference type="PROSITE" id="PS51120">
    <property type="entry name" value="LDLRB"/>
    <property type="match status" value="15"/>
</dbReference>
<evidence type="ECO:0000256" key="9">
    <source>
        <dbReference type="ARBA" id="ARBA00023180"/>
    </source>
</evidence>
<keyword evidence="7 10" id="KW-1015">Disulfide bond</keyword>
<gene>
    <name evidence="15" type="primary">arr</name>
</gene>
<dbReference type="SUPFAM" id="SSF57196">
    <property type="entry name" value="EGF/Laminin"/>
    <property type="match status" value="4"/>
</dbReference>
<dbReference type="Pfam" id="PF14670">
    <property type="entry name" value="FXa_inhibition"/>
    <property type="match status" value="4"/>
</dbReference>
<keyword evidence="3" id="KW-0254">Endocytosis</keyword>
<keyword evidence="5" id="KW-0677">Repeat</keyword>
<dbReference type="SUPFAM" id="SSF63825">
    <property type="entry name" value="YWTD domain"/>
    <property type="match status" value="4"/>
</dbReference>
<dbReference type="Pfam" id="PF00057">
    <property type="entry name" value="Ldl_recept_a"/>
    <property type="match status" value="3"/>
</dbReference>
<dbReference type="GO" id="GO:0006897">
    <property type="term" value="P:endocytosis"/>
    <property type="evidence" value="ECO:0007669"/>
    <property type="project" value="UniProtKB-KW"/>
</dbReference>
<keyword evidence="9" id="KW-0325">Glycoprotein</keyword>
<feature type="repeat" description="LDL-receptor class B" evidence="11">
    <location>
        <begin position="678"/>
        <end position="720"/>
    </location>
</feature>
<feature type="disulfide bond" evidence="10">
    <location>
        <begin position="1300"/>
        <end position="1318"/>
    </location>
</feature>
<evidence type="ECO:0000256" key="13">
    <source>
        <dbReference type="SAM" id="Phobius"/>
    </source>
</evidence>
<dbReference type="SUPFAM" id="SSF57424">
    <property type="entry name" value="LDL receptor-like module"/>
    <property type="match status" value="3"/>
</dbReference>
<dbReference type="SMART" id="SM00192">
    <property type="entry name" value="LDLa"/>
    <property type="match status" value="3"/>
</dbReference>
<dbReference type="InterPro" id="IPR050778">
    <property type="entry name" value="Cueball_EGF_LRP_Nidogen"/>
</dbReference>
<feature type="disulfide bond" evidence="10">
    <location>
        <begin position="1348"/>
        <end position="1363"/>
    </location>
</feature>
<feature type="repeat" description="LDL-receptor class B" evidence="11">
    <location>
        <begin position="764"/>
        <end position="806"/>
    </location>
</feature>
<dbReference type="InterPro" id="IPR000742">
    <property type="entry name" value="EGF"/>
</dbReference>
<dbReference type="FunFam" id="2.120.10.30:FF:000001">
    <property type="entry name" value="Low-density lipoprotein receptor-related protein 6"/>
    <property type="match status" value="2"/>
</dbReference>
<feature type="domain" description="EGF-like" evidence="14">
    <location>
        <begin position="594"/>
        <end position="632"/>
    </location>
</feature>
<feature type="repeat" description="LDL-receptor class B" evidence="11">
    <location>
        <begin position="1119"/>
        <end position="1161"/>
    </location>
</feature>
<sequence>MSCTWRIIVIFSILAEICGSPYLLFANRRDIRLVDVSRPRGNSTVIVSHLEDAAALDFLYEDGSVFWTDISLEMIKRTSINGSAIEINVVTTGLMSPDGLACDWLTKKLYWTDSETNRIEVANLDGSHRKVLFWEDLDQPRAIALVPAEGLLFWTDWGEGPKLERAGMDGDVSTRSVIVNKDIFWPNGLTVDYETRRIYWADAKLNFISSINFDGSGRQTVIKGDMPHPFALTLHGDMLYWTDWQTRSIHMCNKKTGVCRKPILANTLTPMDIHVFSDGRQLPGETPCDNNNAGCSHLCLMSSSKKRYSCACPTGVRLLDDGHTCADGAQEILLLARRPDLRRISLDTPDYTDVVLQLEGVRHAIAIDYDPLEGYVYWTDDEALAIRRAYLDGSGQEDLIVTEVDHPDGIAVDWIAHNLYWTDTGTDRIEVARLNGTSRKVLVTEGLEEPRAIALDPEAGYMFWTDWGKHAKIERAALDGTERTVLVSTGLGWPNGLALDIPYRKVYWGDAKTDKIEVANMDGSDRRELVSDNLPHIFGFSLLGDYIYWTDWQRRSIECVNKVTGGDRKVIIDQLPDLMGLKAVKVHDMNGTNPCGINNGDCSHLCLNRPNDSYVCACPMGLELTANQKTCIVPEAFLLFTRRVDIRRISLETNHNDVIIPLAGVKDATALDFDINDNRIYWADVSLKAISRAFMNGSNLEHIVEFGLEYPEGMAVDWVAHNIYWADMGFNRIEVARLDGSSRKVLIWIDIDTPRSIALDPGEGYMYWSDWGSSPRIERAAMDGSKRTILISNVGRANGLTIDYGDRRIYWADLDTNAIESADLSGGSRFAVISENLPQPFGLTQYQDCIYWADWTTQSIERANKTTGENRTRIQGQLDRIMDLLVFHASRQAGWNLCAVNNGGCSHLCLAQPFVSGRPTSNNHCSCPTHYSLAPDNKTCTLPKSFLLCSQKNVIIRLVLDVNAPDVILPMHGLKNVKALSFDPVTGYLFWIDGRAQTIKRAFDNGTSMATLVPNPQETFHPYDLAIDPYTRVMFWTCAKNDVINVTRLDMTAVGVVISGPDEKPRSIVLHPKKGLMFWTNVGSPPRIERAALDGMQRVVLFHTDLEQLGSLGLDADNDLLFWIELQFKRIETSDIEGANRKVLVNSNLLQPVALTVYDSFLYWIDREQMMIERVNKYSGEDRERIHGRISHLSDLIAVSYLTKEAIAAHPCSTDNGGCSHLCLVDKEGKGRCSCPLSLVLAEDERTCAEPPTCNPDQFTCDSGNINCIPLVWRCDGAPECEDRSDEINCPACVEAQFRCRNGQCIDQKYMCDGVTQCQDDSDEERCCGKDQFSCHSNHECIPLNMKCDGHDDCKDLSDEKTCPSTINGPKVEIESQGTTITIGAVITSVIIISLILLFYCCKRRINSYEDDDCNNMMAASKLLTTRTTAATVLPAGVPMVGMPAHQGPGDAASSSLVRGSNHSRGLALAGNPVLVSGHPYVFGGPKSSSGPTYDRNHLTGASSSSSSATHYPQETLNPPPSPVTDRSLCLYDYYRSSPTTASTIPSYRNHRKRNQPPPPPTPCSTDVCDDSEPYDNSGYGRPRYYPPRTVSVCTYDSDPFPPPPTPQTHYLSDDNCGSCPPSPSTERSYFNPHPPPPSPVGHSDC</sequence>
<evidence type="ECO:0000256" key="8">
    <source>
        <dbReference type="ARBA" id="ARBA00023170"/>
    </source>
</evidence>
<evidence type="ECO:0000256" key="3">
    <source>
        <dbReference type="ARBA" id="ARBA00022583"/>
    </source>
</evidence>
<feature type="transmembrane region" description="Helical" evidence="13">
    <location>
        <begin position="7"/>
        <end position="25"/>
    </location>
</feature>
<feature type="repeat" description="LDL-receptor class B" evidence="11">
    <location>
        <begin position="460"/>
        <end position="503"/>
    </location>
</feature>
<feature type="repeat" description="LDL-receptor class B" evidence="11">
    <location>
        <begin position="504"/>
        <end position="546"/>
    </location>
</feature>
<evidence type="ECO:0000256" key="5">
    <source>
        <dbReference type="ARBA" id="ARBA00022737"/>
    </source>
</evidence>
<dbReference type="PROSITE" id="PS01209">
    <property type="entry name" value="LDLRA_1"/>
    <property type="match status" value="1"/>
</dbReference>
<organism evidence="15">
    <name type="scientific">Lithobius atkinsoni</name>
    <dbReference type="NCBI Taxonomy" id="177213"/>
    <lineage>
        <taxon>Eukaryota</taxon>
        <taxon>Metazoa</taxon>
        <taxon>Ecdysozoa</taxon>
        <taxon>Arthropoda</taxon>
        <taxon>Myriapoda</taxon>
        <taxon>Chilopoda</taxon>
        <taxon>Pleurostigmophora</taxon>
        <taxon>Lithobiomorpha</taxon>
        <taxon>Lithobiidae</taxon>
        <taxon>Lithobius</taxon>
    </lineage>
</organism>